<evidence type="ECO:0000313" key="8">
    <source>
        <dbReference type="Proteomes" id="UP000095495"/>
    </source>
</evidence>
<gene>
    <name evidence="6" type="primary">mrkE</name>
    <name evidence="6" type="ORF">ERS852420_01047</name>
    <name evidence="7" type="ORF">GMD30_10935</name>
</gene>
<dbReference type="Pfam" id="PF04397">
    <property type="entry name" value="LytTR"/>
    <property type="match status" value="1"/>
</dbReference>
<evidence type="ECO:0000313" key="9">
    <source>
        <dbReference type="Proteomes" id="UP000446657"/>
    </source>
</evidence>
<organism evidence="6 8">
    <name type="scientific">Roseburia faecis</name>
    <dbReference type="NCBI Taxonomy" id="301302"/>
    <lineage>
        <taxon>Bacteria</taxon>
        <taxon>Bacillati</taxon>
        <taxon>Bacillota</taxon>
        <taxon>Clostridia</taxon>
        <taxon>Lachnospirales</taxon>
        <taxon>Lachnospiraceae</taxon>
        <taxon>Roseburia</taxon>
    </lineage>
</organism>
<dbReference type="AlphaFoldDB" id="A0A173S1V3"/>
<reference evidence="6 8" key="1">
    <citation type="submission" date="2015-09" db="EMBL/GenBank/DDBJ databases">
        <authorList>
            <consortium name="Pathogen Informatics"/>
        </authorList>
    </citation>
    <scope>NUCLEOTIDE SEQUENCE [LARGE SCALE GENOMIC DNA]</scope>
    <source>
        <strain evidence="6 8">2789STDY5608863</strain>
    </source>
</reference>
<dbReference type="InterPro" id="IPR046947">
    <property type="entry name" value="LytR-like"/>
</dbReference>
<keyword evidence="3" id="KW-0597">Phosphoprotein</keyword>
<evidence type="ECO:0000256" key="3">
    <source>
        <dbReference type="PROSITE-ProRule" id="PRU00169"/>
    </source>
</evidence>
<dbReference type="Pfam" id="PF00072">
    <property type="entry name" value="Response_reg"/>
    <property type="match status" value="1"/>
</dbReference>
<dbReference type="PROSITE" id="PS50110">
    <property type="entry name" value="RESPONSE_REGULATORY"/>
    <property type="match status" value="1"/>
</dbReference>
<dbReference type="SMART" id="SM00850">
    <property type="entry name" value="LytTR"/>
    <property type="match status" value="1"/>
</dbReference>
<dbReference type="PANTHER" id="PTHR37299:SF1">
    <property type="entry name" value="STAGE 0 SPORULATION PROTEIN A HOMOLOG"/>
    <property type="match status" value="1"/>
</dbReference>
<dbReference type="SMART" id="SM00448">
    <property type="entry name" value="REC"/>
    <property type="match status" value="1"/>
</dbReference>
<dbReference type="SUPFAM" id="SSF52172">
    <property type="entry name" value="CheY-like"/>
    <property type="match status" value="1"/>
</dbReference>
<dbReference type="Gene3D" id="2.40.50.1020">
    <property type="entry name" value="LytTr DNA-binding domain"/>
    <property type="match status" value="1"/>
</dbReference>
<evidence type="ECO:0000259" key="5">
    <source>
        <dbReference type="PROSITE" id="PS50930"/>
    </source>
</evidence>
<dbReference type="Proteomes" id="UP000446657">
    <property type="component" value="Unassembled WGS sequence"/>
</dbReference>
<feature type="domain" description="Response regulatory" evidence="4">
    <location>
        <begin position="3"/>
        <end position="122"/>
    </location>
</feature>
<proteinExistence type="predicted"/>
<evidence type="ECO:0000256" key="1">
    <source>
        <dbReference type="ARBA" id="ARBA00018672"/>
    </source>
</evidence>
<dbReference type="GO" id="GO:0003677">
    <property type="term" value="F:DNA binding"/>
    <property type="evidence" value="ECO:0007669"/>
    <property type="project" value="InterPro"/>
</dbReference>
<sequence length="242" mass="28598">MLNIAICDDDIQTTGRMDMLLQKIAKRNFMDVEIEVFWNGKSLADAVAKGTYFDMIYLDIEMDKEDGISAAKRIRAYDKNVLIIYVTSHENHMQESFEVRPFRFLVKPVSEKQIESCFKSAYEEVYCGDSYFRYSYQRVNHKIPIREILYFESNKRKVFIVTEKDTFVAYGKLNDIEESLKQSKVPFLRVHQSYLVNYKHVEGQAYDFVVMDNGKRISISEDRRKLIGEQYCSMEDTFYVNE</sequence>
<evidence type="ECO:0000259" key="4">
    <source>
        <dbReference type="PROSITE" id="PS50110"/>
    </source>
</evidence>
<dbReference type="EMBL" id="CYXV01000003">
    <property type="protein sequence ID" value="CUM84292.1"/>
    <property type="molecule type" value="Genomic_DNA"/>
</dbReference>
<evidence type="ECO:0000313" key="7">
    <source>
        <dbReference type="EMBL" id="MTR82196.1"/>
    </source>
</evidence>
<dbReference type="InterPro" id="IPR007492">
    <property type="entry name" value="LytTR_DNA-bd_dom"/>
</dbReference>
<dbReference type="EMBL" id="WNAL01000021">
    <property type="protein sequence ID" value="MTR82196.1"/>
    <property type="molecule type" value="Genomic_DNA"/>
</dbReference>
<dbReference type="InterPro" id="IPR011006">
    <property type="entry name" value="CheY-like_superfamily"/>
</dbReference>
<evidence type="ECO:0000313" key="6">
    <source>
        <dbReference type="EMBL" id="CUM84292.1"/>
    </source>
</evidence>
<name>A0A173S1V3_9FIRM</name>
<feature type="domain" description="HTH LytTR-type" evidence="5">
    <location>
        <begin position="132"/>
        <end position="202"/>
    </location>
</feature>
<dbReference type="GO" id="GO:0000156">
    <property type="term" value="F:phosphorelay response regulator activity"/>
    <property type="evidence" value="ECO:0007669"/>
    <property type="project" value="InterPro"/>
</dbReference>
<comment type="function">
    <text evidence="2">May play the central regulatory role in sporulation. It may be an element of the effector pathway responsible for the activation of sporulation genes in response to nutritional stress. Spo0A may act in concert with spo0H (a sigma factor) to control the expression of some genes that are critical to the sporulation process.</text>
</comment>
<dbReference type="InterPro" id="IPR001789">
    <property type="entry name" value="Sig_transdc_resp-reg_receiver"/>
</dbReference>
<dbReference type="Proteomes" id="UP000095495">
    <property type="component" value="Unassembled WGS sequence"/>
</dbReference>
<dbReference type="Gene3D" id="3.40.50.2300">
    <property type="match status" value="1"/>
</dbReference>
<dbReference type="PANTHER" id="PTHR37299">
    <property type="entry name" value="TRANSCRIPTIONAL REGULATOR-RELATED"/>
    <property type="match status" value="1"/>
</dbReference>
<dbReference type="RefSeq" id="WP_055261780.1">
    <property type="nucleotide sequence ID" value="NZ_CYXV01000003.1"/>
</dbReference>
<feature type="modified residue" description="4-aspartylphosphate" evidence="3">
    <location>
        <position position="59"/>
    </location>
</feature>
<reference evidence="7 9" key="2">
    <citation type="journal article" date="2019" name="Nat. Med.">
        <title>A library of human gut bacterial isolates paired with longitudinal multiomics data enables mechanistic microbiome research.</title>
        <authorList>
            <person name="Poyet M."/>
            <person name="Groussin M."/>
            <person name="Gibbons S.M."/>
            <person name="Avila-Pacheco J."/>
            <person name="Jiang X."/>
            <person name="Kearney S.M."/>
            <person name="Perrotta A.R."/>
            <person name="Berdy B."/>
            <person name="Zhao S."/>
            <person name="Lieberman T.D."/>
            <person name="Swanson P.K."/>
            <person name="Smith M."/>
            <person name="Roesemann S."/>
            <person name="Alexander J.E."/>
            <person name="Rich S.A."/>
            <person name="Livny J."/>
            <person name="Vlamakis H."/>
            <person name="Clish C."/>
            <person name="Bullock K."/>
            <person name="Deik A."/>
            <person name="Scott J."/>
            <person name="Pierce K.A."/>
            <person name="Xavier R.J."/>
            <person name="Alm E.J."/>
        </authorList>
    </citation>
    <scope>NUCLEOTIDE SEQUENCE [LARGE SCALE GENOMIC DNA]</scope>
    <source>
        <strain evidence="7 9">BIOML-A1</strain>
    </source>
</reference>
<dbReference type="PROSITE" id="PS50930">
    <property type="entry name" value="HTH_LYTTR"/>
    <property type="match status" value="1"/>
</dbReference>
<evidence type="ECO:0000256" key="2">
    <source>
        <dbReference type="ARBA" id="ARBA00024867"/>
    </source>
</evidence>
<protein>
    <recommendedName>
        <fullName evidence="1">Stage 0 sporulation protein A homolog</fullName>
    </recommendedName>
</protein>
<accession>A0A173S1V3</accession>